<feature type="non-terminal residue" evidence="2">
    <location>
        <position position="36"/>
    </location>
</feature>
<protein>
    <submittedName>
        <fullName evidence="2">Uncharacterized protein</fullName>
    </submittedName>
</protein>
<evidence type="ECO:0000256" key="1">
    <source>
        <dbReference type="SAM" id="MobiDB-lite"/>
    </source>
</evidence>
<reference evidence="2 3" key="1">
    <citation type="journal article" date="2018" name="Front. Plant Sci.">
        <title>Red Clover (Trifolium pratense) and Zigzag Clover (T. medium) - A Picture of Genomic Similarities and Differences.</title>
        <authorList>
            <person name="Dluhosova J."/>
            <person name="Istvanek J."/>
            <person name="Nedelnik J."/>
            <person name="Repkova J."/>
        </authorList>
    </citation>
    <scope>NUCLEOTIDE SEQUENCE [LARGE SCALE GENOMIC DNA]</scope>
    <source>
        <strain evidence="3">cv. 10/8</strain>
        <tissue evidence="2">Leaf</tissue>
    </source>
</reference>
<dbReference type="Proteomes" id="UP000265520">
    <property type="component" value="Unassembled WGS sequence"/>
</dbReference>
<comment type="caution">
    <text evidence="2">The sequence shown here is derived from an EMBL/GenBank/DDBJ whole genome shotgun (WGS) entry which is preliminary data.</text>
</comment>
<accession>A0A392RK23</accession>
<sequence>MMKQAQTRRQEAAAAHESEDKSIFIKGCSKGFSKSK</sequence>
<feature type="region of interest" description="Disordered" evidence="1">
    <location>
        <begin position="1"/>
        <end position="20"/>
    </location>
</feature>
<keyword evidence="3" id="KW-1185">Reference proteome</keyword>
<proteinExistence type="predicted"/>
<feature type="compositionally biased region" description="Basic and acidic residues" evidence="1">
    <location>
        <begin position="8"/>
        <end position="20"/>
    </location>
</feature>
<organism evidence="2 3">
    <name type="scientific">Trifolium medium</name>
    <dbReference type="NCBI Taxonomy" id="97028"/>
    <lineage>
        <taxon>Eukaryota</taxon>
        <taxon>Viridiplantae</taxon>
        <taxon>Streptophyta</taxon>
        <taxon>Embryophyta</taxon>
        <taxon>Tracheophyta</taxon>
        <taxon>Spermatophyta</taxon>
        <taxon>Magnoliopsida</taxon>
        <taxon>eudicotyledons</taxon>
        <taxon>Gunneridae</taxon>
        <taxon>Pentapetalae</taxon>
        <taxon>rosids</taxon>
        <taxon>fabids</taxon>
        <taxon>Fabales</taxon>
        <taxon>Fabaceae</taxon>
        <taxon>Papilionoideae</taxon>
        <taxon>50 kb inversion clade</taxon>
        <taxon>NPAAA clade</taxon>
        <taxon>Hologalegina</taxon>
        <taxon>IRL clade</taxon>
        <taxon>Trifolieae</taxon>
        <taxon>Trifolium</taxon>
    </lineage>
</organism>
<name>A0A392RK23_9FABA</name>
<evidence type="ECO:0000313" key="2">
    <source>
        <dbReference type="EMBL" id="MCI36120.1"/>
    </source>
</evidence>
<evidence type="ECO:0000313" key="3">
    <source>
        <dbReference type="Proteomes" id="UP000265520"/>
    </source>
</evidence>
<dbReference type="AlphaFoldDB" id="A0A392RK23"/>
<dbReference type="EMBL" id="LXQA010230586">
    <property type="protein sequence ID" value="MCI36120.1"/>
    <property type="molecule type" value="Genomic_DNA"/>
</dbReference>